<feature type="compositionally biased region" description="Polar residues" evidence="1">
    <location>
        <begin position="553"/>
        <end position="565"/>
    </location>
</feature>
<feature type="compositionally biased region" description="Low complexity" evidence="1">
    <location>
        <begin position="4166"/>
        <end position="4176"/>
    </location>
</feature>
<dbReference type="GO" id="GO:0005576">
    <property type="term" value="C:extracellular region"/>
    <property type="evidence" value="ECO:0007669"/>
    <property type="project" value="InterPro"/>
</dbReference>
<feature type="compositionally biased region" description="Low complexity" evidence="1">
    <location>
        <begin position="2223"/>
        <end position="2262"/>
    </location>
</feature>
<feature type="compositionally biased region" description="Low complexity" evidence="1">
    <location>
        <begin position="3730"/>
        <end position="3750"/>
    </location>
</feature>
<feature type="compositionally biased region" description="Basic and acidic residues" evidence="1">
    <location>
        <begin position="499"/>
        <end position="527"/>
    </location>
</feature>
<dbReference type="InterPro" id="IPR002557">
    <property type="entry name" value="Chitin-bd_dom"/>
</dbReference>
<dbReference type="EMBL" id="JAWZYT010001642">
    <property type="protein sequence ID" value="KAK4310407.1"/>
    <property type="molecule type" value="Genomic_DNA"/>
</dbReference>
<feature type="compositionally biased region" description="Low complexity" evidence="1">
    <location>
        <begin position="1256"/>
        <end position="1269"/>
    </location>
</feature>
<dbReference type="GO" id="GO:0008061">
    <property type="term" value="F:chitin binding"/>
    <property type="evidence" value="ECO:0007669"/>
    <property type="project" value="InterPro"/>
</dbReference>
<feature type="compositionally biased region" description="Low complexity" evidence="1">
    <location>
        <begin position="4299"/>
        <end position="4308"/>
    </location>
</feature>
<feature type="compositionally biased region" description="Basic and acidic residues" evidence="1">
    <location>
        <begin position="1196"/>
        <end position="1229"/>
    </location>
</feature>
<feature type="compositionally biased region" description="Polar residues" evidence="1">
    <location>
        <begin position="229"/>
        <end position="254"/>
    </location>
</feature>
<feature type="compositionally biased region" description="Low complexity" evidence="1">
    <location>
        <begin position="3242"/>
        <end position="3262"/>
    </location>
</feature>
<feature type="compositionally biased region" description="Low complexity" evidence="1">
    <location>
        <begin position="1319"/>
        <end position="1328"/>
    </location>
</feature>
<feature type="region of interest" description="Disordered" evidence="1">
    <location>
        <begin position="2079"/>
        <end position="2188"/>
    </location>
</feature>
<feature type="region of interest" description="Disordered" evidence="1">
    <location>
        <begin position="1985"/>
        <end position="2009"/>
    </location>
</feature>
<dbReference type="InterPro" id="IPR036508">
    <property type="entry name" value="Chitin-bd_dom_sf"/>
</dbReference>
<dbReference type="Proteomes" id="UP001292094">
    <property type="component" value="Unassembled WGS sequence"/>
</dbReference>
<feature type="compositionally biased region" description="Polar residues" evidence="1">
    <location>
        <begin position="4024"/>
        <end position="4079"/>
    </location>
</feature>
<feature type="region of interest" description="Disordered" evidence="1">
    <location>
        <begin position="648"/>
        <end position="713"/>
    </location>
</feature>
<feature type="region of interest" description="Disordered" evidence="1">
    <location>
        <begin position="3520"/>
        <end position="3583"/>
    </location>
</feature>
<feature type="compositionally biased region" description="Polar residues" evidence="1">
    <location>
        <begin position="2781"/>
        <end position="2791"/>
    </location>
</feature>
<feature type="compositionally biased region" description="Low complexity" evidence="1">
    <location>
        <begin position="2792"/>
        <end position="2803"/>
    </location>
</feature>
<evidence type="ECO:0000259" key="2">
    <source>
        <dbReference type="PROSITE" id="PS50940"/>
    </source>
</evidence>
<feature type="compositionally biased region" description="Polar residues" evidence="1">
    <location>
        <begin position="4112"/>
        <end position="4130"/>
    </location>
</feature>
<feature type="compositionally biased region" description="Polar residues" evidence="1">
    <location>
        <begin position="2103"/>
        <end position="2134"/>
    </location>
</feature>
<feature type="compositionally biased region" description="Low complexity" evidence="1">
    <location>
        <begin position="2817"/>
        <end position="2834"/>
    </location>
</feature>
<evidence type="ECO:0000313" key="3">
    <source>
        <dbReference type="EMBL" id="KAK4310407.1"/>
    </source>
</evidence>
<feature type="compositionally biased region" description="Low complexity" evidence="1">
    <location>
        <begin position="2164"/>
        <end position="2177"/>
    </location>
</feature>
<feature type="compositionally biased region" description="Polar residues" evidence="1">
    <location>
        <begin position="4221"/>
        <end position="4239"/>
    </location>
</feature>
<feature type="region of interest" description="Disordered" evidence="1">
    <location>
        <begin position="1444"/>
        <end position="1477"/>
    </location>
</feature>
<dbReference type="SUPFAM" id="SSF57625">
    <property type="entry name" value="Invertebrate chitin-binding proteins"/>
    <property type="match status" value="1"/>
</dbReference>
<dbReference type="Gene3D" id="2.170.140.10">
    <property type="entry name" value="Chitin binding domain"/>
    <property type="match status" value="1"/>
</dbReference>
<accession>A0AAE1PNJ2</accession>
<feature type="compositionally biased region" description="Basic and acidic residues" evidence="1">
    <location>
        <begin position="4768"/>
        <end position="4781"/>
    </location>
</feature>
<feature type="region of interest" description="Disordered" evidence="1">
    <location>
        <begin position="2223"/>
        <end position="2277"/>
    </location>
</feature>
<feature type="compositionally biased region" description="Polar residues" evidence="1">
    <location>
        <begin position="364"/>
        <end position="375"/>
    </location>
</feature>
<feature type="region of interest" description="Disordered" evidence="1">
    <location>
        <begin position="288"/>
        <end position="307"/>
    </location>
</feature>
<feature type="compositionally biased region" description="Polar residues" evidence="1">
    <location>
        <begin position="3525"/>
        <end position="3539"/>
    </location>
</feature>
<feature type="compositionally biased region" description="Low complexity" evidence="1">
    <location>
        <begin position="4445"/>
        <end position="4472"/>
    </location>
</feature>
<sequence length="4873" mass="528665">MFIVRAWTRVSGQDPNIPASLQSGPSSPPLVVFSSFPSFSGDHQGQIGPVFGDPPDNNRDNPGPLLGFGGQSQQPETPIPFQPNPVPLGFDDPIQQPETSIPFQPNPVPLGFDDPRQEPETSIPFQEDATVLPVTVSQHDSNSQSNIQEGVQFSESPVESRPPQTRKGDTTADGEAADTPEGSDSQSGGIVTQRNLQDLIKEMKSQMTENGAPGKTTPATTTPPLTLAQKLSSMSMSSPEAQTTMSQGDADNKAKSLTTPITKHTITAGTNNPTLKFTFDSPQITDTTFTTVPAVPPQLTEDQGKSDVPMLITMAPSIESSNPGPDDIEIVNDKPVVSSSSDPTSGPAPGTLAFRLKQMVVTDKSQVATPKTETNTQQVQPQTQQVQPQQRTLAEILKARQAALRGRSGTGSNRDGTRQRSFGTTSRLFSAGSRRSNFPRGQQSSLATRQNEQTFRFSARNKNTDNEPTPLEDNVGASSSPPRQSTSSQVPSSLPPASEKVKEENSRPLSHTERLLQRLQDLRERRLGSTTPRPRRFTVDDSEVGGRPGLITRNLNTNNGFSPRRQTSTDFLLRLRNRSFTTTTTTTTQSPNEDTEGVVEPPIPLTSGDSLVESKPDTAILEPRTINVLLPTTKRPQSLREKIAEHRKNNRFLPRRLRKPTTTTPSPAREEFQIPATNPRPNRPLRLPPRKPQLNFATFQNPSETKEPTDDSPVDNIRAKLAAMLNSGGSLKTVTTENLMSVFRETTARPFLPADTDSFGDFTGTTESPTEDDFSTLMNTESPAETSKGSLAQDLISRLMAQGIIKKPDKPEAITEDVLFSQTTIFPDISPTESPAFKAAGQITMLDLPEGFNSDSSGFPDPDNVNTHNNRRVLGNQQTNIQTEQKHHPFSNNPLVSKVKMMDTTTMFSRDDDMATTPSSFTPSDSQDYTLLEYDYFETSPDDFGIGTPTTDVKENEIDAFDSVGNLHSLLRSFNSPRVRPELFTAHRVLSISLATTDNDAAEVNLEKPEIAHDSFSDDLETAATEQVLYTTTYQSSGAFGDSVTSHVDLVPTPLNVDVTSLTVSEPYSQVVGISGTTEASSPPKVQDKSLATSDQRTINTPVVISSPSESKDNGGKKLSLADLLESRQTSRDATARPTSGTATHTEMQGVKVIPLSKPTRFEMPGQQDKTSDVTTSLQTPQSEGTLPSDATTTNQKKELSHDASEDVIRERLHVLRQLQNKDRREGPNSRHNLPLPDRKSIPSLERSRTRLQEPESTTSSSRLSLSELLSRRKSTKNNGTPSSVPQTITRTKVSSIVSSTTLPPTEGTSVHPSQPEIPEVTTEVTPTATPPPVAPQQVTESLKKQRSESNNNNEELNQFLALNRLKLKRLMESRQSATPTTPVESITTDSPAKHETTLTNPTRFHSSHKRPQIGSNKTPVVSAVTPDIRVTTFRTRDFAEHPGTRKTSFLTPFRKPSTGLDSRNRGSGTSHIPTSTSRFLLRDNERPTTLIPTVRPPTTPPPTTLPPITLPPTTLPPITLPPITPPSTLPPITIQSLGLADSIVTSPRSRLPPPIRRRPRPPTRFSISQEVFDTDKHLQTHATKPGPNVITSERESSLFDVSTRQPFTTTELPVQPTFAPTIIPYVTEGQTDSFQPTDFATTISPNKEVSSLASIIWRNKIQPTKFAIFGGESSTPKTPTTQGFTQQTTVRDEVTLVPFISQRGIETTTVPNIFEQPITLTAIDETTQKFIDTSLKFQSVRTNLTATEGMTAEHVPPPFHQREGQGASPVTDFGSFQQSPFNGATIIITGNGFRGFQQPRVPISGTTGSQQQVHIPTLSPLPLFIANEPSRTAQSLEVTGFESSATTTSPSTFISETNSGSLPPRRFSLDFSTTTRPSKPIPVRVSSVIPTSHPEEVFSSGPGSIFRTTTVEPDTPLTEAFFSEDDPSCLSCIEDLNVESTVPPPATDIPVPIVTAPITTITPNVILVTIPDVNGSTAPGSSSILFSDNNVQNNQSPSSPETGDDRQIPPLIITTLPSGSVLGTTPSTTPLPQVNDPAVQGITLRNFLAPPPELEHMITQGVTITSEEGILMRDILVPPPPPLAELPTGPQPITGDHDSKSDVNILNRQTDQQDKSTFTVRPGNLNSQSIQSISDKEKVSKVGEEAVSEGSFIEQKQGQHLFSQQEGQTGQSGTSQHLHDNLPPVRAENRFPQNIRGQQVNPQGQSNLQQFNFQQNFNDQQFRPQQQQTFQEQQTSQRQGIQKHQTSQQQGIQEQHIFQDQGSPVQQTSHDQQITQHNQGQFNIQSQHSQGQNFQEQSLQEQGRFQGQIFQEQQIPQEQQQQHRPEEPQQQQFIHQHSFQQQHNFQDHKSLPEHSNQEQHHVFQTQQQQQQPNSLGQIITGGQHNLRDQDGLQDQQIFGLDTTEQPVIQPTTQPITNPTIQTIIQEVIQPTTQPTIQPTEHPTTQTIIQPTTQPIIQPTTQPTTQTIIQPTVQPTTQPIIRAITIQPTQRPHSLKDQTHLQGQQDILGHQNLQEQHIIQGHNIPQDQHDDKNLQGQRNLEEQQTLHRQPNTKDQESILAHQQVPEQVQKPQDEGQRTRGFRPILVRPTKEPNHQGQQQQQQQQSGPTGFQRITFGEFQSVAGRGQGISTTTSRPTTRTGLGHFTNPQAGFLLGLVDTEITELPDVGPSMFSTTGVNNAHSTPPVTEEQVPANPLFPVNKVLTFASQPNNGEGFTNPSNAFNISQQGTNIPSSDITSSITIVSKTATHTLKDFNDKKTTGLPLHSGDTNATPSPHSHHQQNIHLTRPTGQTPDSISISPPQISMTVHTDAFPTESQPSLPLPSTTSSAPTLASPENPAFHPSIRPPDSHKPTTKTHSDPILTANDSKTTSGTISSLPASSFSNSEQLSSTHFRQRIPTTSKSGQFPATQHDDQTSFSSSELPSGDLTSTINIIKSTTPRPTTGESEFKNNGQSFSSFSHSHSSQTNSDTPFSQSTTTLPSSTFVDLRLSSERSQSPTPFSVHQTTSPTPHPDIHPQSTTTPTIIRFSTSPSGSTVPSIEDSHKDILPTSSPPVTTEFPNFSSTISHQTSTIEPFTLAITPKDPPKPTSDSQSSTTSPLTTTLSPVTTTQNSLSFISSPLTTTSSPQNPTTSPNILVISSSRSPPVTSTQSPLSITSSPLTTTSSPQSSTSSPNVLIISSSRSPFVTRPTLPSLNDPLPTLSNTSLSSILLIHPPTQKEIPQKFLLSEAPSTHFTLDPSSHITTISSTPSTTSNPSHFTTSNPFHSFTISPSHSTQTPPTHSDSSSTSDFNTNIHSHSTTSTPSQSTNSPTQFTTSTPSHSTTNFPSHSTTNSPSHSTTNFPSHSTTNSPSHSTTNFPSHSTTNTPSPSTTNSPSHSTTNFPSPSTTNTPSHSTTNTPSLSTTNNPSHHIITTTTFPHHFDILSFIRNHPTHSTQNSHTQSTQNSHTQSTQNPHTQSTQNPHTQSTQNSHTQSTQNSPTHSTQNSHTQSTQNSPTHSTQNSHTHSTQNSATHLIAGLPIQFDTLPPRSNQIETTPSNQPTIKIPSLFDSVPPPHSTTTTTTTTLPPSHSTTQPPPTFPRPDTHSTFTPSDHSTFLSISSTLTPPPPDSTFINPQDSTFNPPESTFSIPDSTFIPPDSTFSSLDSTFIPPDSTFNPPESTFNPPDSTFINPPDSTFNPIDSTFNPPDSTFNPPDTTFINPPDSTFNPPDSTFNPIDSTFINPPDTTFNPPESTFSSFDQSTSTPTDHSTFTTTDHHSTFISNPSTSITHIPNIILSTTLTPPHQTSPFNPSTFADNHSTSFTSDQSTFRPSDSSTFTDPHTSSFAPHSSSTFNPEHTTFSPNPSTFSPNPSTFSPNPSTFAPNPPTFSPNPPTFSPNPSTFSPNPSTFSPNPSTFTPNPSTFTPNPSTFAPNPSTFSPNPSTFAPNPSTFDPNPSTFSPNPSTFAPNPSTFSPNPSTFSPNPSTFSPNPSTFAPNPSIFAPNPSTFAPVDHSVFIAVTPSTFNPNPSTFNPNPSNFDSSPNPSTFAPNPSTFAPNFNPSTFAPNSNPSTFAPNPSTFAPNPSTFAPNFNPSTLAPNSNPSTFAPPNPSTFAPNFNPSTLAPNSNPSTFAPPNPSTFAPNFNPSTLAPNSNPSTFAPPNQNTFTTPNPSTFTTPNPSTSSEHPPPTFTPTPSSSPQFPTNGFDSVLHISSPRPPPHFPHTPLIPHLTTTPASLHFGIPDLPHNEQGSIQFFPTQTPRPHTDTQFFLTQTPQTHTDTQFFPTQTPQTHTDTQFLSTTQTPPTRQPQFFPTQTPDDLSRFSSTRSPVPNSLRPRPLPSTLPTRQSPPPGSSFPVNSLSSHPTHNFIPGTFQVPSSTLGPKRLSLSTTTPGSFNRLLSSRRKNRLSTGSVNNLDPIVISSSRPSFQSSRKDLNTPVTSSLVTTLSPEAINTDTFRRPLTPETGSGSPVLISSSRFSSNSNNPTEPSQNSLSNGFSSSFAPVVQTSTTPPRLPPSRLHRNRLRANSAFRSSSTPSPPHPSSPTIPRRFSTSTPLPPSSIPSSTLSSSRNPGRSSLSSPSRQGLPILHNPRQPPVPLSSSNVSPTQPGRRPSRIVLRKRPLPVGRSRSRLSNNPITTTITTLLPSSHLPSSGPSPFFPFEIDNINNSPPSPPTRGQSLRLPLGGEDNRDPTTTGRVRDRTRSRGRGKSRTKTNENNGVTEGPETTTISSSSSSKRGSAGQDRGTINSSSSSSRRGSAGQDRGTINSNSSSRRGSTGQDRGTNSNSNSGSGRGSKGPRRDGALDPDRDEIPGNGGVDYPTLLTIPKTQFTCSPAMSAAGKLYADPETGCQAYHVCNERQMFSFLCPRGTLFHQETSVCQWWFTVNCQQQAVRIAQIRARGTT</sequence>
<feature type="region of interest" description="Disordered" evidence="1">
    <location>
        <begin position="2314"/>
        <end position="2388"/>
    </location>
</feature>
<feature type="region of interest" description="Disordered" evidence="1">
    <location>
        <begin position="3429"/>
        <end position="3506"/>
    </location>
</feature>
<feature type="compositionally biased region" description="Basic and acidic residues" evidence="1">
    <location>
        <begin position="2135"/>
        <end position="2145"/>
    </location>
</feature>
<feature type="region of interest" description="Disordered" evidence="1">
    <location>
        <begin position="2587"/>
        <end position="2608"/>
    </location>
</feature>
<feature type="compositionally biased region" description="Low complexity" evidence="1">
    <location>
        <begin position="3835"/>
        <end position="3859"/>
    </location>
</feature>
<proteinExistence type="predicted"/>
<feature type="compositionally biased region" description="Pro residues" evidence="1">
    <location>
        <begin position="3860"/>
        <end position="3873"/>
    </location>
</feature>
<feature type="region of interest" description="Disordered" evidence="1">
    <location>
        <begin position="316"/>
        <end position="351"/>
    </location>
</feature>
<feature type="compositionally biased region" description="Polar residues" evidence="1">
    <location>
        <begin position="135"/>
        <end position="157"/>
    </location>
</feature>
<feature type="compositionally biased region" description="Low complexity" evidence="1">
    <location>
        <begin position="4256"/>
        <end position="4289"/>
    </location>
</feature>
<feature type="compositionally biased region" description="Polar residues" evidence="1">
    <location>
        <begin position="4685"/>
        <end position="4699"/>
    </location>
</feature>
<feature type="compositionally biased region" description="Basic residues" evidence="1">
    <location>
        <begin position="648"/>
        <end position="659"/>
    </location>
</feature>
<feature type="compositionally biased region" description="Low complexity" evidence="1">
    <location>
        <begin position="3430"/>
        <end position="3451"/>
    </location>
</feature>
<feature type="compositionally biased region" description="Low complexity" evidence="1">
    <location>
        <begin position="4196"/>
        <end position="4207"/>
    </location>
</feature>
<dbReference type="SMART" id="SM00494">
    <property type="entry name" value="ChtBD2"/>
    <property type="match status" value="1"/>
</dbReference>
<feature type="compositionally biased region" description="Low complexity" evidence="1">
    <location>
        <begin position="2595"/>
        <end position="2604"/>
    </location>
</feature>
<feature type="region of interest" description="Disordered" evidence="1">
    <location>
        <begin position="4256"/>
        <end position="4364"/>
    </location>
</feature>
<feature type="region of interest" description="Disordered" evidence="1">
    <location>
        <begin position="364"/>
        <end position="565"/>
    </location>
</feature>
<reference evidence="3" key="1">
    <citation type="submission" date="2023-11" db="EMBL/GenBank/DDBJ databases">
        <title>Genome assemblies of two species of porcelain crab, Petrolisthes cinctipes and Petrolisthes manimaculis (Anomura: Porcellanidae).</title>
        <authorList>
            <person name="Angst P."/>
        </authorList>
    </citation>
    <scope>NUCLEOTIDE SEQUENCE</scope>
    <source>
        <strain evidence="3">PB745_02</strain>
        <tissue evidence="3">Gill</tissue>
    </source>
</reference>
<feature type="compositionally biased region" description="Low complexity" evidence="1">
    <location>
        <begin position="2363"/>
        <end position="2379"/>
    </location>
</feature>
<feature type="compositionally biased region" description="Polar residues" evidence="1">
    <location>
        <begin position="410"/>
        <end position="456"/>
    </location>
</feature>
<feature type="compositionally biased region" description="Low complexity" evidence="1">
    <location>
        <begin position="3087"/>
        <end position="3134"/>
    </location>
</feature>
<feature type="region of interest" description="Disordered" evidence="1">
    <location>
        <begin position="580"/>
        <end position="612"/>
    </location>
</feature>
<feature type="domain" description="Chitin-binding type-2" evidence="2">
    <location>
        <begin position="4799"/>
        <end position="4859"/>
    </location>
</feature>
<protein>
    <recommendedName>
        <fullName evidence="2">Chitin-binding type-2 domain-containing protein</fullName>
    </recommendedName>
</protein>
<feature type="compositionally biased region" description="Polar residues" evidence="1">
    <location>
        <begin position="1278"/>
        <end position="1313"/>
    </location>
</feature>
<evidence type="ECO:0000256" key="1">
    <source>
        <dbReference type="SAM" id="MobiDB-lite"/>
    </source>
</evidence>
<feature type="compositionally biased region" description="Polar residues" evidence="1">
    <location>
        <begin position="4086"/>
        <end position="4105"/>
    </location>
</feature>
<feature type="compositionally biased region" description="Low complexity" evidence="1">
    <location>
        <begin position="3460"/>
        <end position="3506"/>
    </location>
</feature>
<feature type="compositionally biased region" description="Low complexity" evidence="1">
    <location>
        <begin position="478"/>
        <end position="496"/>
    </location>
</feature>
<feature type="compositionally biased region" description="Pro residues" evidence="1">
    <location>
        <begin position="4309"/>
        <end position="4325"/>
    </location>
</feature>
<dbReference type="PRINTS" id="PR01217">
    <property type="entry name" value="PRICHEXTENSN"/>
</dbReference>
<feature type="compositionally biased region" description="Polar residues" evidence="1">
    <location>
        <begin position="4327"/>
        <end position="4337"/>
    </location>
</feature>
<feature type="compositionally biased region" description="Basic and acidic residues" evidence="1">
    <location>
        <begin position="2346"/>
        <end position="2362"/>
    </location>
</feature>
<feature type="compositionally biased region" description="Polar residues" evidence="1">
    <location>
        <begin position="3015"/>
        <end position="3036"/>
    </location>
</feature>
<feature type="region of interest" description="Disordered" evidence="1">
    <location>
        <begin position="3242"/>
        <end position="3410"/>
    </location>
</feature>
<feature type="compositionally biased region" description="Low complexity" evidence="1">
    <location>
        <begin position="3930"/>
        <end position="3968"/>
    </location>
</feature>
<gene>
    <name evidence="3" type="ORF">Pmani_018034</name>
</gene>
<feature type="compositionally biased region" description="Basic and acidic residues" evidence="1">
    <location>
        <begin position="1125"/>
        <end position="1135"/>
    </location>
</feature>
<feature type="region of interest" description="Disordered" evidence="1">
    <location>
        <begin position="1374"/>
        <end position="1422"/>
    </location>
</feature>
<feature type="compositionally biased region" description="Low complexity" evidence="1">
    <location>
        <begin position="4602"/>
        <end position="4630"/>
    </location>
</feature>
<feature type="region of interest" description="Disordered" evidence="1">
    <location>
        <begin position="260"/>
        <end position="279"/>
    </location>
</feature>
<feature type="compositionally biased region" description="Basic residues" evidence="1">
    <location>
        <begin position="4582"/>
        <end position="4592"/>
    </location>
</feature>
<dbReference type="Pfam" id="PF01607">
    <property type="entry name" value="CBM_14"/>
    <property type="match status" value="1"/>
</dbReference>
<feature type="compositionally biased region" description="Low complexity" evidence="1">
    <location>
        <begin position="1349"/>
        <end position="1358"/>
    </location>
</feature>
<feature type="compositionally biased region" description="Pro residues" evidence="1">
    <location>
        <begin position="77"/>
        <end position="86"/>
    </location>
</feature>
<feature type="compositionally biased region" description="Low complexity" evidence="1">
    <location>
        <begin position="3146"/>
        <end position="3172"/>
    </location>
</feature>
<feature type="compositionally biased region" description="Low complexity" evidence="1">
    <location>
        <begin position="4003"/>
        <end position="4023"/>
    </location>
</feature>
<feature type="compositionally biased region" description="Polar residues" evidence="1">
    <location>
        <begin position="2263"/>
        <end position="2277"/>
    </location>
</feature>
<feature type="compositionally biased region" description="Low complexity" evidence="1">
    <location>
        <begin position="2953"/>
        <end position="2963"/>
    </location>
</feature>
<feature type="compositionally biased region" description="Polar residues" evidence="1">
    <location>
        <begin position="1173"/>
        <end position="1195"/>
    </location>
</feature>
<feature type="compositionally biased region" description="Basic and acidic residues" evidence="1">
    <location>
        <begin position="4657"/>
        <end position="4673"/>
    </location>
</feature>
<feature type="compositionally biased region" description="Polar residues" evidence="1">
    <location>
        <begin position="2863"/>
        <end position="2907"/>
    </location>
</feature>
<feature type="compositionally biased region" description="Polar residues" evidence="1">
    <location>
        <begin position="3047"/>
        <end position="3072"/>
    </location>
</feature>
<feature type="compositionally biased region" description="Low complexity" evidence="1">
    <location>
        <begin position="2629"/>
        <end position="2639"/>
    </location>
</feature>
<feature type="region of interest" description="Disordered" evidence="1">
    <location>
        <begin position="35"/>
        <end position="254"/>
    </location>
</feature>
<feature type="compositionally biased region" description="Low complexity" evidence="1">
    <location>
        <begin position="755"/>
        <end position="766"/>
    </location>
</feature>
<feature type="region of interest" description="Disordered" evidence="1">
    <location>
        <begin position="754"/>
        <end position="773"/>
    </location>
</feature>
<feature type="region of interest" description="Disordered" evidence="1">
    <location>
        <begin position="4003"/>
        <end position="4239"/>
    </location>
</feature>
<keyword evidence="4" id="KW-1185">Reference proteome</keyword>
<feature type="compositionally biased region" description="Polar residues" evidence="1">
    <location>
        <begin position="1460"/>
        <end position="1477"/>
    </location>
</feature>
<feature type="compositionally biased region" description="Low complexity" evidence="1">
    <location>
        <begin position="3554"/>
        <end position="3570"/>
    </location>
</feature>
<feature type="compositionally biased region" description="Low complexity" evidence="1">
    <location>
        <begin position="216"/>
        <end position="228"/>
    </location>
</feature>
<feature type="compositionally biased region" description="Low complexity" evidence="1">
    <location>
        <begin position="1988"/>
        <end position="2001"/>
    </location>
</feature>
<feature type="compositionally biased region" description="Polar residues" evidence="1">
    <location>
        <begin position="3776"/>
        <end position="3834"/>
    </location>
</feature>
<feature type="region of interest" description="Disordered" evidence="1">
    <location>
        <begin position="4378"/>
        <end position="4413"/>
    </location>
</feature>
<feature type="region of interest" description="Disordered" evidence="1">
    <location>
        <begin position="2753"/>
        <end position="3174"/>
    </location>
</feature>
<feature type="compositionally biased region" description="Polar residues" evidence="1">
    <location>
        <begin position="182"/>
        <end position="196"/>
    </location>
</feature>
<feature type="region of interest" description="Disordered" evidence="1">
    <location>
        <begin position="1074"/>
        <end position="1358"/>
    </location>
</feature>
<feature type="compositionally biased region" description="Low complexity" evidence="1">
    <location>
        <begin position="4516"/>
        <end position="4525"/>
    </location>
</feature>
<feature type="compositionally biased region" description="Polar residues" evidence="1">
    <location>
        <begin position="3136"/>
        <end position="3145"/>
    </location>
</feature>
<name>A0AAE1PNJ2_9EUCA</name>
<evidence type="ECO:0000313" key="4">
    <source>
        <dbReference type="Proteomes" id="UP001292094"/>
    </source>
</evidence>
<feature type="compositionally biased region" description="Polar residues" evidence="1">
    <location>
        <begin position="1374"/>
        <end position="1391"/>
    </location>
</feature>
<feature type="compositionally biased region" description="Polar residues" evidence="1">
    <location>
        <begin position="2914"/>
        <end position="2952"/>
    </location>
</feature>
<feature type="region of interest" description="Disordered" evidence="1">
    <location>
        <begin position="4425"/>
        <end position="4789"/>
    </location>
</feature>
<comment type="caution">
    <text evidence="3">The sequence shown here is derived from an EMBL/GenBank/DDBJ whole genome shotgun (WGS) entry which is preliminary data.</text>
</comment>
<feature type="compositionally biased region" description="Low complexity" evidence="1">
    <location>
        <begin position="376"/>
        <end position="390"/>
    </location>
</feature>
<feature type="region of interest" description="Disordered" evidence="1">
    <location>
        <begin position="3776"/>
        <end position="3968"/>
    </location>
</feature>
<feature type="compositionally biased region" description="Polar residues" evidence="1">
    <location>
        <begin position="4346"/>
        <end position="4364"/>
    </location>
</feature>
<feature type="compositionally biased region" description="Polar residues" evidence="1">
    <location>
        <begin position="1090"/>
        <end position="1109"/>
    </location>
</feature>
<feature type="compositionally biased region" description="Low complexity" evidence="1">
    <location>
        <begin position="4131"/>
        <end position="4158"/>
    </location>
</feature>
<feature type="compositionally biased region" description="Polar residues" evidence="1">
    <location>
        <begin position="2991"/>
        <end position="3007"/>
    </location>
</feature>
<feature type="compositionally biased region" description="Polar residues" evidence="1">
    <location>
        <begin position="2964"/>
        <end position="2983"/>
    </location>
</feature>
<feature type="compositionally biased region" description="Low complexity" evidence="1">
    <location>
        <begin position="3269"/>
        <end position="3410"/>
    </location>
</feature>
<feature type="compositionally biased region" description="Low complexity" evidence="1">
    <location>
        <begin position="4719"/>
        <end position="4760"/>
    </location>
</feature>
<feature type="compositionally biased region" description="Polar residues" evidence="1">
    <location>
        <begin position="1137"/>
        <end position="1147"/>
    </location>
</feature>
<feature type="compositionally biased region" description="Low complexity" evidence="1">
    <location>
        <begin position="4532"/>
        <end position="4553"/>
    </location>
</feature>
<organism evidence="3 4">
    <name type="scientific">Petrolisthes manimaculis</name>
    <dbReference type="NCBI Taxonomy" id="1843537"/>
    <lineage>
        <taxon>Eukaryota</taxon>
        <taxon>Metazoa</taxon>
        <taxon>Ecdysozoa</taxon>
        <taxon>Arthropoda</taxon>
        <taxon>Crustacea</taxon>
        <taxon>Multicrustacea</taxon>
        <taxon>Malacostraca</taxon>
        <taxon>Eumalacostraca</taxon>
        <taxon>Eucarida</taxon>
        <taxon>Decapoda</taxon>
        <taxon>Pleocyemata</taxon>
        <taxon>Anomura</taxon>
        <taxon>Galatheoidea</taxon>
        <taxon>Porcellanidae</taxon>
        <taxon>Petrolisthes</taxon>
    </lineage>
</organism>
<dbReference type="PROSITE" id="PS50940">
    <property type="entry name" value="CHIT_BIND_II"/>
    <property type="match status" value="1"/>
</dbReference>
<feature type="compositionally biased region" description="Low complexity" evidence="1">
    <location>
        <begin position="2329"/>
        <end position="2345"/>
    </location>
</feature>
<feature type="region of interest" description="Disordered" evidence="1">
    <location>
        <begin position="2625"/>
        <end position="2644"/>
    </location>
</feature>
<feature type="compositionally biased region" description="Low complexity" evidence="1">
    <location>
        <begin position="3874"/>
        <end position="3923"/>
    </location>
</feature>
<feature type="compositionally biased region" description="Basic and acidic residues" evidence="1">
    <location>
        <begin position="1237"/>
        <end position="1254"/>
    </location>
</feature>
<feature type="region of interest" description="Disordered" evidence="1">
    <location>
        <begin position="3730"/>
        <end position="3762"/>
    </location>
</feature>